<feature type="domain" description="CobB/CobQ-like glutamine amidotransferase" evidence="2">
    <location>
        <begin position="1"/>
        <end position="29"/>
    </location>
</feature>
<protein>
    <recommendedName>
        <fullName evidence="2">CobB/CobQ-like glutamine amidotransferase domain-containing protein</fullName>
    </recommendedName>
</protein>
<dbReference type="AlphaFoldDB" id="A0A0F9DCW6"/>
<organism evidence="3">
    <name type="scientific">marine sediment metagenome</name>
    <dbReference type="NCBI Taxonomy" id="412755"/>
    <lineage>
        <taxon>unclassified sequences</taxon>
        <taxon>metagenomes</taxon>
        <taxon>ecological metagenomes</taxon>
    </lineage>
</organism>
<name>A0A0F9DCW6_9ZZZZ</name>
<dbReference type="PROSITE" id="PS51274">
    <property type="entry name" value="GATASE_COBBQ"/>
    <property type="match status" value="1"/>
</dbReference>
<dbReference type="SUPFAM" id="SSF52317">
    <property type="entry name" value="Class I glutamine amidotransferase-like"/>
    <property type="match status" value="1"/>
</dbReference>
<accession>A0A0F9DCW6</accession>
<feature type="non-terminal residue" evidence="3">
    <location>
        <position position="31"/>
    </location>
</feature>
<keyword evidence="1" id="KW-0315">Glutamine amidotransferase</keyword>
<evidence type="ECO:0000259" key="2">
    <source>
        <dbReference type="Pfam" id="PF07685"/>
    </source>
</evidence>
<gene>
    <name evidence="3" type="ORF">LCGC14_2213850</name>
</gene>
<comment type="caution">
    <text evidence="3">The sequence shown here is derived from an EMBL/GenBank/DDBJ whole genome shotgun (WGS) entry which is preliminary data.</text>
</comment>
<reference evidence="3" key="1">
    <citation type="journal article" date="2015" name="Nature">
        <title>Complex archaea that bridge the gap between prokaryotes and eukaryotes.</title>
        <authorList>
            <person name="Spang A."/>
            <person name="Saw J.H."/>
            <person name="Jorgensen S.L."/>
            <person name="Zaremba-Niedzwiedzka K."/>
            <person name="Martijn J."/>
            <person name="Lind A.E."/>
            <person name="van Eijk R."/>
            <person name="Schleper C."/>
            <person name="Guy L."/>
            <person name="Ettema T.J."/>
        </authorList>
    </citation>
    <scope>NUCLEOTIDE SEQUENCE</scope>
</reference>
<dbReference type="InterPro" id="IPR029062">
    <property type="entry name" value="Class_I_gatase-like"/>
</dbReference>
<dbReference type="Pfam" id="PF07685">
    <property type="entry name" value="GATase_3"/>
    <property type="match status" value="1"/>
</dbReference>
<proteinExistence type="predicted"/>
<sequence length="31" mass="3551">MKKQIKDLAEKEIPIYAECGGLMYLTNSISY</sequence>
<evidence type="ECO:0000313" key="3">
    <source>
        <dbReference type="EMBL" id="KKL59583.1"/>
    </source>
</evidence>
<dbReference type="InterPro" id="IPR011698">
    <property type="entry name" value="GATase_3"/>
</dbReference>
<dbReference type="GO" id="GO:0003824">
    <property type="term" value="F:catalytic activity"/>
    <property type="evidence" value="ECO:0007669"/>
    <property type="project" value="InterPro"/>
</dbReference>
<dbReference type="EMBL" id="LAZR01029436">
    <property type="protein sequence ID" value="KKL59583.1"/>
    <property type="molecule type" value="Genomic_DNA"/>
</dbReference>
<evidence type="ECO:0000256" key="1">
    <source>
        <dbReference type="ARBA" id="ARBA00022962"/>
    </source>
</evidence>